<accession>A0A857JL13</accession>
<sequence length="319" mass="37057">MLYNKRLYYVLIKAFFYSENYFEIAQKFYCTRTQFGLTLAPILSHWPLAYRTFVNFSNDRISAIYLGNEESILRSEQDWLNAERGARYRDAVHIALPGGEVWLFDYGIAVFWGIDEDERLALLHRLNLAEGLLTKASQEHFRFTLNAPESRISQDNISLAQDDHLARLAISHALAQSLKLNEYESQAQQTIQDHAHIPQTLAETGKIKLSRRNIAKIRGKLFSTKSDIILHYGLLDTPEFFWEYPEYESTYNLAARYLEIHPRVDLLSKKLATIHELFDMLAGEQNHQHSSFLEWIIIILIAVEIVMFGAQELQTLLGW</sequence>
<name>A0A857JL13_9ALTE</name>
<organism evidence="2 3">
    <name type="scientific">Paraglaciecola mesophila</name>
    <dbReference type="NCBI Taxonomy" id="197222"/>
    <lineage>
        <taxon>Bacteria</taxon>
        <taxon>Pseudomonadati</taxon>
        <taxon>Pseudomonadota</taxon>
        <taxon>Gammaproteobacteria</taxon>
        <taxon>Alteromonadales</taxon>
        <taxon>Alteromonadaceae</taxon>
        <taxon>Paraglaciecola</taxon>
    </lineage>
</organism>
<protein>
    <recommendedName>
        <fullName evidence="1">DUF155 domain-containing protein</fullName>
    </recommendedName>
</protein>
<keyword evidence="3" id="KW-1185">Reference proteome</keyword>
<dbReference type="EMBL" id="CP047656">
    <property type="protein sequence ID" value="QHJ12583.1"/>
    <property type="molecule type" value="Genomic_DNA"/>
</dbReference>
<dbReference type="InterPro" id="IPR051624">
    <property type="entry name" value="RMD1/Sad1-interacting"/>
</dbReference>
<reference evidence="2 3" key="1">
    <citation type="submission" date="2019-12" db="EMBL/GenBank/DDBJ databases">
        <title>Genome sequencing and assembly of endphytes of Porphyra tenera.</title>
        <authorList>
            <person name="Park J.M."/>
            <person name="Shin R."/>
            <person name="Jo S.H."/>
        </authorList>
    </citation>
    <scope>NUCLEOTIDE SEQUENCE [LARGE SCALE GENOMIC DNA]</scope>
    <source>
        <strain evidence="2 3">GPM4</strain>
    </source>
</reference>
<feature type="domain" description="DUF155" evidence="1">
    <location>
        <begin position="101"/>
        <end position="267"/>
    </location>
</feature>
<dbReference type="KEGG" id="pmes:FX988_02841"/>
<dbReference type="AlphaFoldDB" id="A0A857JL13"/>
<dbReference type="PANTHER" id="PTHR16255">
    <property type="entry name" value="REQUIRED FOR MEIOTIC NUCLEAR DIVISION PROTEIN 1 HOMOLOG"/>
    <property type="match status" value="1"/>
</dbReference>
<dbReference type="PANTHER" id="PTHR16255:SF1">
    <property type="entry name" value="REQUIRED FOR MEIOTIC NUCLEAR DIVISION PROTEIN 1 HOMOLOG"/>
    <property type="match status" value="1"/>
</dbReference>
<dbReference type="InterPro" id="IPR003734">
    <property type="entry name" value="DUF155"/>
</dbReference>
<dbReference type="Pfam" id="PF02582">
    <property type="entry name" value="DUF155"/>
    <property type="match status" value="1"/>
</dbReference>
<gene>
    <name evidence="2" type="ORF">FX988_02841</name>
</gene>
<evidence type="ECO:0000313" key="3">
    <source>
        <dbReference type="Proteomes" id="UP000464524"/>
    </source>
</evidence>
<proteinExistence type="predicted"/>
<evidence type="ECO:0000259" key="1">
    <source>
        <dbReference type="Pfam" id="PF02582"/>
    </source>
</evidence>
<dbReference type="Proteomes" id="UP000464524">
    <property type="component" value="Chromosome"/>
</dbReference>
<evidence type="ECO:0000313" key="2">
    <source>
        <dbReference type="EMBL" id="QHJ12583.1"/>
    </source>
</evidence>